<accession>A0A4R1G3I8</accession>
<evidence type="ECO:0000256" key="1">
    <source>
        <dbReference type="SAM" id="SignalP"/>
    </source>
</evidence>
<dbReference type="Proteomes" id="UP000294856">
    <property type="component" value="Unassembled WGS sequence"/>
</dbReference>
<proteinExistence type="predicted"/>
<reference evidence="2 3" key="1">
    <citation type="submission" date="2019-03" db="EMBL/GenBank/DDBJ databases">
        <title>Genomic Encyclopedia of Type Strains, Phase IV (KMG-IV): sequencing the most valuable type-strain genomes for metagenomic binning, comparative biology and taxonomic classification.</title>
        <authorList>
            <person name="Goeker M."/>
        </authorList>
    </citation>
    <scope>NUCLEOTIDE SEQUENCE [LARGE SCALE GENOMIC DNA]</scope>
    <source>
        <strain evidence="2 3">DSM 44684</strain>
    </source>
</reference>
<feature type="signal peptide" evidence="1">
    <location>
        <begin position="1"/>
        <end position="25"/>
    </location>
</feature>
<evidence type="ECO:0000313" key="3">
    <source>
        <dbReference type="Proteomes" id="UP000294856"/>
    </source>
</evidence>
<keyword evidence="1" id="KW-0732">Signal</keyword>
<dbReference type="AlphaFoldDB" id="A0A4R1G3I8"/>
<keyword evidence="3" id="KW-1185">Reference proteome</keyword>
<evidence type="ECO:0000313" key="2">
    <source>
        <dbReference type="EMBL" id="TCK00900.1"/>
    </source>
</evidence>
<protein>
    <submittedName>
        <fullName evidence="2">Uncharacterized protein</fullName>
    </submittedName>
</protein>
<dbReference type="EMBL" id="SMFR01000001">
    <property type="protein sequence ID" value="TCK00900.1"/>
    <property type="molecule type" value="Genomic_DNA"/>
</dbReference>
<name>A0A4R1G3I8_9NOCA</name>
<gene>
    <name evidence="2" type="ORF">DFR71_1914</name>
</gene>
<comment type="caution">
    <text evidence="2">The sequence shown here is derived from an EMBL/GenBank/DDBJ whole genome shotgun (WGS) entry which is preliminary data.</text>
</comment>
<dbReference type="RefSeq" id="WP_132369744.1">
    <property type="nucleotide sequence ID" value="NZ_SMFR01000001.1"/>
</dbReference>
<organism evidence="2 3">
    <name type="scientific">Nocardia alba</name>
    <dbReference type="NCBI Taxonomy" id="225051"/>
    <lineage>
        <taxon>Bacteria</taxon>
        <taxon>Bacillati</taxon>
        <taxon>Actinomycetota</taxon>
        <taxon>Actinomycetes</taxon>
        <taxon>Mycobacteriales</taxon>
        <taxon>Nocardiaceae</taxon>
        <taxon>Nocardia</taxon>
    </lineage>
</organism>
<sequence>MKSLGMIAVGVAMTATMLGAGQAQADITDPAEFTDSGEVEFTDSGDNVEDEAFGEYAVNRNEPGSCLVVQNHTGGRVTVRLNYPPSGGKWVFDHDEVGLLMRNGKVVTSPSGNWNVRTNPPIRFNWVYDGKRNNRKGCNGSWVMTMN</sequence>
<dbReference type="OrthoDB" id="4552831at2"/>
<feature type="chain" id="PRO_5020219274" evidence="1">
    <location>
        <begin position="26"/>
        <end position="147"/>
    </location>
</feature>